<dbReference type="PATRIC" id="fig|1502723.3.peg.2946"/>
<dbReference type="PANTHER" id="PTHR20941:SF1">
    <property type="entry name" value="FOLIC ACID SYNTHESIS PROTEIN FOL1"/>
    <property type="match status" value="1"/>
</dbReference>
<feature type="region of interest" description="Disordered" evidence="12">
    <location>
        <begin position="282"/>
        <end position="357"/>
    </location>
</feature>
<comment type="cofactor">
    <cofactor evidence="2">
        <name>Mg(2+)</name>
        <dbReference type="ChEBI" id="CHEBI:18420"/>
    </cofactor>
</comment>
<dbReference type="GO" id="GO:0046654">
    <property type="term" value="P:tetrahydrofolate biosynthetic process"/>
    <property type="evidence" value="ECO:0007669"/>
    <property type="project" value="TreeGrafter"/>
</dbReference>
<name>A0A0D8BDI7_9ACTN</name>
<reference evidence="15" key="1">
    <citation type="submission" date="2015-02" db="EMBL/GenBank/DDBJ databases">
        <title>Draft Genome of Frankia sp. CpI1-S.</title>
        <authorList>
            <person name="Oshone R.T."/>
            <person name="Ngom M."/>
            <person name="Ghodhbane-Gtari F."/>
            <person name="Gtari M."/>
            <person name="Morris K."/>
            <person name="Thomas K."/>
            <person name="Sen A."/>
            <person name="Tisa L.S."/>
        </authorList>
    </citation>
    <scope>NUCLEOTIDE SEQUENCE [LARGE SCALE GENOMIC DNA]</scope>
    <source>
        <strain evidence="15">CpI1-S</strain>
    </source>
</reference>
<keyword evidence="9" id="KW-0460">Magnesium</keyword>
<evidence type="ECO:0000256" key="4">
    <source>
        <dbReference type="ARBA" id="ARBA00009503"/>
    </source>
</evidence>
<accession>A0A0D8BDI7</accession>
<keyword evidence="7 14" id="KW-0808">Transferase</keyword>
<evidence type="ECO:0000256" key="7">
    <source>
        <dbReference type="ARBA" id="ARBA00022679"/>
    </source>
</evidence>
<dbReference type="CDD" id="cd00739">
    <property type="entry name" value="DHPS"/>
    <property type="match status" value="1"/>
</dbReference>
<comment type="pathway">
    <text evidence="3">Cofactor biosynthesis; tetrahydrofolate biosynthesis; 7,8-dihydrofolate from 2-amino-4-hydroxy-6-hydroxymethyl-7,8-dihydropteridine diphosphate and 4-aminobenzoate: step 1/2.</text>
</comment>
<sequence length="357" mass="36004">MSATVDDLLEPDGVTKVMGVVNVTPDSFSDGGTFLDPVDAVRAGLRMVDEGADLIDVGGESTRPGASRVVASEEMRRVLPVVAELAAAGVRVSVDTSRVSVAAAAVDAGAVLVNDVSGGCDPDLLALVADRGVHYVLMHARGPSVDMSSRAVYGDVVSEVTAELAARLEVVVAAGVAPERVILDPGIGFAKTAAHNWALLNNIDALAALGRPLLVGTSRKSFLGTVLAAGDAGARPSDERDDATQATTALLAAAGVWAVRVHAVRPAADAVRVVRAWRQGGAGDAAPTASLPVVLPGTAGGSVGHRPRLGAAPRTGAGPARGTGRSGGSVESGPGRRDRPTAPPGCAGEREVPWSAR</sequence>
<dbReference type="GO" id="GO:0005829">
    <property type="term" value="C:cytosol"/>
    <property type="evidence" value="ECO:0007669"/>
    <property type="project" value="TreeGrafter"/>
</dbReference>
<evidence type="ECO:0000256" key="3">
    <source>
        <dbReference type="ARBA" id="ARBA00004763"/>
    </source>
</evidence>
<evidence type="ECO:0000313" key="15">
    <source>
        <dbReference type="Proteomes" id="UP000032545"/>
    </source>
</evidence>
<dbReference type="SUPFAM" id="SSF51717">
    <property type="entry name" value="Dihydropteroate synthetase-like"/>
    <property type="match status" value="1"/>
</dbReference>
<evidence type="ECO:0000256" key="2">
    <source>
        <dbReference type="ARBA" id="ARBA00001946"/>
    </source>
</evidence>
<evidence type="ECO:0000256" key="12">
    <source>
        <dbReference type="SAM" id="MobiDB-lite"/>
    </source>
</evidence>
<dbReference type="NCBIfam" id="TIGR01496">
    <property type="entry name" value="DHPS"/>
    <property type="match status" value="1"/>
</dbReference>
<evidence type="ECO:0000256" key="9">
    <source>
        <dbReference type="ARBA" id="ARBA00022842"/>
    </source>
</evidence>
<keyword evidence="10" id="KW-0289">Folate biosynthesis</keyword>
<evidence type="ECO:0000256" key="6">
    <source>
        <dbReference type="ARBA" id="ARBA00016919"/>
    </source>
</evidence>
<comment type="catalytic activity">
    <reaction evidence="1">
        <text>(7,8-dihydropterin-6-yl)methyl diphosphate + 4-aminobenzoate = 7,8-dihydropteroate + diphosphate</text>
        <dbReference type="Rhea" id="RHEA:19949"/>
        <dbReference type="ChEBI" id="CHEBI:17836"/>
        <dbReference type="ChEBI" id="CHEBI:17839"/>
        <dbReference type="ChEBI" id="CHEBI:33019"/>
        <dbReference type="ChEBI" id="CHEBI:72950"/>
        <dbReference type="EC" id="2.5.1.15"/>
    </reaction>
</comment>
<dbReference type="InterPro" id="IPR006390">
    <property type="entry name" value="DHP_synth_dom"/>
</dbReference>
<dbReference type="Pfam" id="PF00809">
    <property type="entry name" value="Pterin_bind"/>
    <property type="match status" value="1"/>
</dbReference>
<dbReference type="EMBL" id="JYFN01000026">
    <property type="protein sequence ID" value="KJE22241.1"/>
    <property type="molecule type" value="Genomic_DNA"/>
</dbReference>
<dbReference type="FunFam" id="3.20.20.20:FF:000006">
    <property type="entry name" value="Dihydropteroate synthase"/>
    <property type="match status" value="1"/>
</dbReference>
<evidence type="ECO:0000259" key="13">
    <source>
        <dbReference type="PROSITE" id="PS50972"/>
    </source>
</evidence>
<dbReference type="InterPro" id="IPR011005">
    <property type="entry name" value="Dihydropteroate_synth-like_sf"/>
</dbReference>
<dbReference type="PROSITE" id="PS00793">
    <property type="entry name" value="DHPS_2"/>
    <property type="match status" value="1"/>
</dbReference>
<reference evidence="14 15" key="2">
    <citation type="journal article" date="2016" name="Genome Announc.">
        <title>Permanent Draft Genome Sequences for Two Variants of Frankia sp. Strain CpI1, the First Frankia Strain Isolated from Root Nodules of Comptonia peregrina.</title>
        <authorList>
            <person name="Oshone R."/>
            <person name="Hurst S.G.IV."/>
            <person name="Abebe-Akele F."/>
            <person name="Simpson S."/>
            <person name="Morris K."/>
            <person name="Thomas W.K."/>
            <person name="Tisa L.S."/>
        </authorList>
    </citation>
    <scope>NUCLEOTIDE SEQUENCE [LARGE SCALE GENOMIC DNA]</scope>
    <source>
        <strain evidence="15">CpI1-S</strain>
    </source>
</reference>
<dbReference type="AlphaFoldDB" id="A0A0D8BDI7"/>
<evidence type="ECO:0000313" key="14">
    <source>
        <dbReference type="EMBL" id="KJE22241.1"/>
    </source>
</evidence>
<dbReference type="GO" id="GO:0046656">
    <property type="term" value="P:folic acid biosynthetic process"/>
    <property type="evidence" value="ECO:0007669"/>
    <property type="project" value="UniProtKB-KW"/>
</dbReference>
<dbReference type="GO" id="GO:0046872">
    <property type="term" value="F:metal ion binding"/>
    <property type="evidence" value="ECO:0007669"/>
    <property type="project" value="UniProtKB-KW"/>
</dbReference>
<dbReference type="Proteomes" id="UP000032545">
    <property type="component" value="Unassembled WGS sequence"/>
</dbReference>
<evidence type="ECO:0000256" key="1">
    <source>
        <dbReference type="ARBA" id="ARBA00000012"/>
    </source>
</evidence>
<evidence type="ECO:0000256" key="10">
    <source>
        <dbReference type="ARBA" id="ARBA00022909"/>
    </source>
</evidence>
<comment type="similarity">
    <text evidence="4">Belongs to the DHPS family.</text>
</comment>
<feature type="domain" description="Pterin-binding" evidence="13">
    <location>
        <begin position="15"/>
        <end position="272"/>
    </location>
</feature>
<dbReference type="InterPro" id="IPR045031">
    <property type="entry name" value="DHP_synth-like"/>
</dbReference>
<dbReference type="RefSeq" id="WP_044886089.1">
    <property type="nucleotide sequence ID" value="NZ_JYFN01000026.1"/>
</dbReference>
<dbReference type="Gene3D" id="3.20.20.20">
    <property type="entry name" value="Dihydropteroate synthase-like"/>
    <property type="match status" value="1"/>
</dbReference>
<dbReference type="InterPro" id="IPR000489">
    <property type="entry name" value="Pterin-binding_dom"/>
</dbReference>
<proteinExistence type="inferred from homology"/>
<evidence type="ECO:0000256" key="8">
    <source>
        <dbReference type="ARBA" id="ARBA00022723"/>
    </source>
</evidence>
<comment type="caution">
    <text evidence="14">The sequence shown here is derived from an EMBL/GenBank/DDBJ whole genome shotgun (WGS) entry which is preliminary data.</text>
</comment>
<keyword evidence="15" id="KW-1185">Reference proteome</keyword>
<evidence type="ECO:0000256" key="5">
    <source>
        <dbReference type="ARBA" id="ARBA00012458"/>
    </source>
</evidence>
<organism evidence="14 15">
    <name type="scientific">Frankia torreyi</name>
    <dbReference type="NCBI Taxonomy" id="1856"/>
    <lineage>
        <taxon>Bacteria</taxon>
        <taxon>Bacillati</taxon>
        <taxon>Actinomycetota</taxon>
        <taxon>Actinomycetes</taxon>
        <taxon>Frankiales</taxon>
        <taxon>Frankiaceae</taxon>
        <taxon>Frankia</taxon>
    </lineage>
</organism>
<dbReference type="PROSITE" id="PS50972">
    <property type="entry name" value="PTERIN_BINDING"/>
    <property type="match status" value="1"/>
</dbReference>
<dbReference type="EC" id="2.5.1.15" evidence="5"/>
<dbReference type="PANTHER" id="PTHR20941">
    <property type="entry name" value="FOLATE SYNTHESIS PROTEINS"/>
    <property type="match status" value="1"/>
</dbReference>
<keyword evidence="8" id="KW-0479">Metal-binding</keyword>
<evidence type="ECO:0000256" key="11">
    <source>
        <dbReference type="ARBA" id="ARBA00030193"/>
    </source>
</evidence>
<feature type="compositionally biased region" description="Basic and acidic residues" evidence="12">
    <location>
        <begin position="348"/>
        <end position="357"/>
    </location>
</feature>
<dbReference type="OrthoDB" id="9811744at2"/>
<dbReference type="GO" id="GO:0004156">
    <property type="term" value="F:dihydropteroate synthase activity"/>
    <property type="evidence" value="ECO:0007669"/>
    <property type="project" value="UniProtKB-EC"/>
</dbReference>
<dbReference type="PROSITE" id="PS00792">
    <property type="entry name" value="DHPS_1"/>
    <property type="match status" value="1"/>
</dbReference>
<protein>
    <recommendedName>
        <fullName evidence="6">Dihydropteroate synthase</fullName>
        <ecNumber evidence="5">2.5.1.15</ecNumber>
    </recommendedName>
    <alternativeName>
        <fullName evidence="11">Dihydropteroate pyrophosphorylase</fullName>
    </alternativeName>
</protein>
<gene>
    <name evidence="14" type="ORF">FF36_03504</name>
</gene>